<evidence type="ECO:0000313" key="1">
    <source>
        <dbReference type="EMBL" id="GBM53314.1"/>
    </source>
</evidence>
<evidence type="ECO:0008006" key="3">
    <source>
        <dbReference type="Google" id="ProtNLM"/>
    </source>
</evidence>
<protein>
    <recommendedName>
        <fullName evidence="3">BTB domain-containing protein</fullName>
    </recommendedName>
</protein>
<accession>A0A4Y2GML0</accession>
<gene>
    <name evidence="1" type="ORF">AVEN_259301_1</name>
</gene>
<sequence>MEASFYNGMWWKATLQPLDHRRINRREFSCSLKLAEDVEIVALGVKIRILFNDFTIADKEESNYSFCARNRRTYYLTARAATCPTLVAHRLVVLIEISFRNFGNFLSNYFENIFNEKRFFFYSDEDLRWLSRDLRRLFTDSPFADMTLWSSDRQRSFRVHSYMIEARWDSFFREHPSDANDRDDVETNISDGLLSDILKYMYSGTMDTAGPERATPSYTAELFQVIDRYRLHHLYKVFAKSDSDQSRETRNDPSFHSKTFELDGSDNFHSWRIDARPKYEFVLRLKICVDEDDPWILYFLDSKSPIRVSAQVNLELLTIVRQRNRPVSRPRSRPLHERVCDVGSGGSVSSEIIRFRMDHRVLRGTEIRYSIRCTLSFSDGTTALRVGHASDNTLQDDRERFGVLKDHMSALLAKVALGDWSKCDFELLCHVEGETDAIILPLHKGIVSV</sequence>
<dbReference type="AlphaFoldDB" id="A0A4Y2GML0"/>
<dbReference type="Proteomes" id="UP000499080">
    <property type="component" value="Unassembled WGS sequence"/>
</dbReference>
<organism evidence="1 2">
    <name type="scientific">Araneus ventricosus</name>
    <name type="common">Orbweaver spider</name>
    <name type="synonym">Epeira ventricosa</name>
    <dbReference type="NCBI Taxonomy" id="182803"/>
    <lineage>
        <taxon>Eukaryota</taxon>
        <taxon>Metazoa</taxon>
        <taxon>Ecdysozoa</taxon>
        <taxon>Arthropoda</taxon>
        <taxon>Chelicerata</taxon>
        <taxon>Arachnida</taxon>
        <taxon>Araneae</taxon>
        <taxon>Araneomorphae</taxon>
        <taxon>Entelegynae</taxon>
        <taxon>Araneoidea</taxon>
        <taxon>Araneidae</taxon>
        <taxon>Araneus</taxon>
    </lineage>
</organism>
<evidence type="ECO:0000313" key="2">
    <source>
        <dbReference type="Proteomes" id="UP000499080"/>
    </source>
</evidence>
<dbReference type="SUPFAM" id="SSF54695">
    <property type="entry name" value="POZ domain"/>
    <property type="match status" value="1"/>
</dbReference>
<comment type="caution">
    <text evidence="1">The sequence shown here is derived from an EMBL/GenBank/DDBJ whole genome shotgun (WGS) entry which is preliminary data.</text>
</comment>
<dbReference type="InterPro" id="IPR011333">
    <property type="entry name" value="SKP1/BTB/POZ_sf"/>
</dbReference>
<dbReference type="OrthoDB" id="6449489at2759"/>
<dbReference type="EMBL" id="BGPR01001413">
    <property type="protein sequence ID" value="GBM53314.1"/>
    <property type="molecule type" value="Genomic_DNA"/>
</dbReference>
<proteinExistence type="predicted"/>
<reference evidence="1 2" key="1">
    <citation type="journal article" date="2019" name="Sci. Rep.">
        <title>Orb-weaving spider Araneus ventricosus genome elucidates the spidroin gene catalogue.</title>
        <authorList>
            <person name="Kono N."/>
            <person name="Nakamura H."/>
            <person name="Ohtoshi R."/>
            <person name="Moran D.A.P."/>
            <person name="Shinohara A."/>
            <person name="Yoshida Y."/>
            <person name="Fujiwara M."/>
            <person name="Mori M."/>
            <person name="Tomita M."/>
            <person name="Arakawa K."/>
        </authorList>
    </citation>
    <scope>NUCLEOTIDE SEQUENCE [LARGE SCALE GENOMIC DNA]</scope>
</reference>
<name>A0A4Y2GML0_ARAVE</name>
<keyword evidence="2" id="KW-1185">Reference proteome</keyword>
<dbReference type="Gene3D" id="3.30.710.10">
    <property type="entry name" value="Potassium Channel Kv1.1, Chain A"/>
    <property type="match status" value="1"/>
</dbReference>